<proteinExistence type="predicted"/>
<feature type="transmembrane region" description="Helical" evidence="1">
    <location>
        <begin position="12"/>
        <end position="33"/>
    </location>
</feature>
<organism evidence="2">
    <name type="scientific">Rhizophora mucronata</name>
    <name type="common">Asiatic mangrove</name>
    <dbReference type="NCBI Taxonomy" id="61149"/>
    <lineage>
        <taxon>Eukaryota</taxon>
        <taxon>Viridiplantae</taxon>
        <taxon>Streptophyta</taxon>
        <taxon>Embryophyta</taxon>
        <taxon>Tracheophyta</taxon>
        <taxon>Spermatophyta</taxon>
        <taxon>Magnoliopsida</taxon>
        <taxon>eudicotyledons</taxon>
        <taxon>Gunneridae</taxon>
        <taxon>Pentapetalae</taxon>
        <taxon>rosids</taxon>
        <taxon>fabids</taxon>
        <taxon>Malpighiales</taxon>
        <taxon>Rhizophoraceae</taxon>
        <taxon>Rhizophora</taxon>
    </lineage>
</organism>
<evidence type="ECO:0000313" key="2">
    <source>
        <dbReference type="EMBL" id="MBX71310.1"/>
    </source>
</evidence>
<sequence>MFSLKNLVMDFIFYFIWNAALFGCFFVGSVRVFK</sequence>
<reference evidence="2" key="1">
    <citation type="submission" date="2018-02" db="EMBL/GenBank/DDBJ databases">
        <title>Rhizophora mucronata_Transcriptome.</title>
        <authorList>
            <person name="Meera S.P."/>
            <person name="Sreeshan A."/>
            <person name="Augustine A."/>
        </authorList>
    </citation>
    <scope>NUCLEOTIDE SEQUENCE</scope>
    <source>
        <tissue evidence="2">Leaf</tissue>
    </source>
</reference>
<accession>A0A2P2QWB2</accession>
<name>A0A2P2QWB2_RHIMU</name>
<keyword evidence="1" id="KW-0812">Transmembrane</keyword>
<protein>
    <submittedName>
        <fullName evidence="2">Uncharacterized protein</fullName>
    </submittedName>
</protein>
<dbReference type="EMBL" id="GGEC01090826">
    <property type="protein sequence ID" value="MBX71310.1"/>
    <property type="molecule type" value="Transcribed_RNA"/>
</dbReference>
<dbReference type="PROSITE" id="PS51257">
    <property type="entry name" value="PROKAR_LIPOPROTEIN"/>
    <property type="match status" value="1"/>
</dbReference>
<keyword evidence="1" id="KW-0472">Membrane</keyword>
<dbReference type="AlphaFoldDB" id="A0A2P2QWB2"/>
<evidence type="ECO:0000256" key="1">
    <source>
        <dbReference type="SAM" id="Phobius"/>
    </source>
</evidence>
<keyword evidence="1" id="KW-1133">Transmembrane helix</keyword>